<name>A0A6C0JU04_9ZZZZ</name>
<sequence length="135" mass="15596">MTFFIYHNKKSCKKYMSGSYNTTEPTLAERLQMAKETREGKPSEPENETLPTVRDEKTIETANSRIHVSLWLPHCGCPSLFIRQDARSSSGFSCDKEEVEISPANRDIPAIIEMFKEITNTLTEYYEMNKNNMVF</sequence>
<dbReference type="EMBL" id="MN740695">
    <property type="protein sequence ID" value="QHU08180.1"/>
    <property type="molecule type" value="Genomic_DNA"/>
</dbReference>
<accession>A0A6C0JU04</accession>
<feature type="region of interest" description="Disordered" evidence="1">
    <location>
        <begin position="32"/>
        <end position="55"/>
    </location>
</feature>
<organism evidence="2">
    <name type="scientific">viral metagenome</name>
    <dbReference type="NCBI Taxonomy" id="1070528"/>
    <lineage>
        <taxon>unclassified sequences</taxon>
        <taxon>metagenomes</taxon>
        <taxon>organismal metagenomes</taxon>
    </lineage>
</organism>
<proteinExistence type="predicted"/>
<dbReference type="AlphaFoldDB" id="A0A6C0JU04"/>
<evidence type="ECO:0000313" key="2">
    <source>
        <dbReference type="EMBL" id="QHU08180.1"/>
    </source>
</evidence>
<protein>
    <submittedName>
        <fullName evidence="2">Uncharacterized protein</fullName>
    </submittedName>
</protein>
<feature type="compositionally biased region" description="Basic and acidic residues" evidence="1">
    <location>
        <begin position="32"/>
        <end position="44"/>
    </location>
</feature>
<evidence type="ECO:0000256" key="1">
    <source>
        <dbReference type="SAM" id="MobiDB-lite"/>
    </source>
</evidence>
<reference evidence="2" key="1">
    <citation type="journal article" date="2020" name="Nature">
        <title>Giant virus diversity and host interactions through global metagenomics.</title>
        <authorList>
            <person name="Schulz F."/>
            <person name="Roux S."/>
            <person name="Paez-Espino D."/>
            <person name="Jungbluth S."/>
            <person name="Walsh D.A."/>
            <person name="Denef V.J."/>
            <person name="McMahon K.D."/>
            <person name="Konstantinidis K.T."/>
            <person name="Eloe-Fadrosh E.A."/>
            <person name="Kyrpides N.C."/>
            <person name="Woyke T."/>
        </authorList>
    </citation>
    <scope>NUCLEOTIDE SEQUENCE</scope>
    <source>
        <strain evidence="2">GVMAG-S-1062768-28</strain>
    </source>
</reference>